<name>A0AAE9FQ06_9CAUD</name>
<accession>A0AAE9FQ06</accession>
<dbReference type="Proteomes" id="UP000829107">
    <property type="component" value="Segment"/>
</dbReference>
<evidence type="ECO:0000256" key="1">
    <source>
        <dbReference type="SAM" id="MobiDB-lite"/>
    </source>
</evidence>
<keyword evidence="3" id="KW-1185">Reference proteome</keyword>
<evidence type="ECO:0000313" key="3">
    <source>
        <dbReference type="Proteomes" id="UP000829107"/>
    </source>
</evidence>
<proteinExistence type="predicted"/>
<dbReference type="EMBL" id="OM046624">
    <property type="protein sequence ID" value="UNA05738.1"/>
    <property type="molecule type" value="Genomic_DNA"/>
</dbReference>
<gene>
    <name evidence="2" type="ORF">vBYenM4218_024</name>
</gene>
<feature type="region of interest" description="Disordered" evidence="1">
    <location>
        <begin position="1"/>
        <end position="35"/>
    </location>
</feature>
<reference evidence="2" key="1">
    <citation type="submission" date="2021-12" db="EMBL/GenBank/DDBJ databases">
        <title>Genomes of temperate Yersinia enterocolitica phages.</title>
        <authorList>
            <person name="Hammerl J.A."/>
            <person name="Hertwig S."/>
        </authorList>
    </citation>
    <scope>NUCLEOTIDE SEQUENCE</scope>
</reference>
<organism evidence="2 3">
    <name type="scientific">Yersinia phage vB_YenM_42.18</name>
    <dbReference type="NCBI Taxonomy" id="2918926"/>
    <lineage>
        <taxon>Viruses</taxon>
        <taxon>Duplodnaviria</taxon>
        <taxon>Heunggongvirae</taxon>
        <taxon>Uroviricota</taxon>
        <taxon>Caudoviricetes</taxon>
        <taxon>Peduoviridae</taxon>
        <taxon>Firavirus</taxon>
        <taxon>Firavirus YenM4218</taxon>
    </lineage>
</organism>
<protein>
    <submittedName>
        <fullName evidence="2">Uncharacterized protein</fullName>
    </submittedName>
</protein>
<evidence type="ECO:0000313" key="2">
    <source>
        <dbReference type="EMBL" id="UNA05738.1"/>
    </source>
</evidence>
<feature type="compositionally biased region" description="Polar residues" evidence="1">
    <location>
        <begin position="9"/>
        <end position="22"/>
    </location>
</feature>
<sequence>MRQGYLSAPPSSRITPCASHSTRAPDCSAAQWSPT</sequence>